<feature type="coiled-coil region" evidence="2">
    <location>
        <begin position="107"/>
        <end position="172"/>
    </location>
</feature>
<evidence type="ECO:0000313" key="7">
    <source>
        <dbReference type="Proteomes" id="UP001062263"/>
    </source>
</evidence>
<sequence length="421" mass="45657">MYNKPLTIAATTILLCSPVIILSSCEKKDAGAGQPQALVPDVQVTKLVTEDVPIKAIWIGNLRGTEDAEIRSQVTGYLLSKDYKDGAYVKKGQTLFQIDPRPFQATLEQAQGRLEQYEATLKKYQLDVERYTPLVKSGSVSRKQLDDALQQVQETEAAIATAKAQVDQARINLKFTTITAPISGLAGLATPSIGNLLTPSSPTPLTTISAIDPIRVDFNPSDKDFLDLSSLDESSNGKKGFKFNVILPNGTLYPQQGYSVAADRNVDTQTATINVVGHIPNPNLILRPGMFVRIQATVKILKNATLVPPRSILSNQSAKFIVYLDDKNIPHMQVVQTGPVVDGMQVIDIIPMPNSTFTKDSPIVVEGIQQAARLQGQAPVNPTPYKHVVSQPVMPSVGAQSFEKAKTPEGMHHDNAQPASK</sequence>
<dbReference type="Gene3D" id="2.40.30.170">
    <property type="match status" value="1"/>
</dbReference>
<keyword evidence="7" id="KW-1185">Reference proteome</keyword>
<dbReference type="Pfam" id="PF25944">
    <property type="entry name" value="Beta-barrel_RND"/>
    <property type="match status" value="1"/>
</dbReference>
<dbReference type="Pfam" id="PF25917">
    <property type="entry name" value="BSH_RND"/>
    <property type="match status" value="1"/>
</dbReference>
<feature type="domain" description="Multidrug resistance protein MdtA-like barrel-sandwich hybrid" evidence="4">
    <location>
        <begin position="67"/>
        <end position="208"/>
    </location>
</feature>
<dbReference type="InterPro" id="IPR006143">
    <property type="entry name" value="RND_pump_MFP"/>
</dbReference>
<name>A0ABM7ZI59_9BACT</name>
<feature type="domain" description="Multidrug resistance protein MdtA-like alpha-helical hairpin" evidence="3">
    <location>
        <begin position="106"/>
        <end position="176"/>
    </location>
</feature>
<keyword evidence="2" id="KW-0175">Coiled coil</keyword>
<evidence type="ECO:0000256" key="1">
    <source>
        <dbReference type="ARBA" id="ARBA00009477"/>
    </source>
</evidence>
<evidence type="ECO:0000259" key="4">
    <source>
        <dbReference type="Pfam" id="PF25917"/>
    </source>
</evidence>
<dbReference type="Gene3D" id="2.40.420.20">
    <property type="match status" value="1"/>
</dbReference>
<dbReference type="Pfam" id="PF25876">
    <property type="entry name" value="HH_MFP_RND"/>
    <property type="match status" value="1"/>
</dbReference>
<dbReference type="PANTHER" id="PTHR30158">
    <property type="entry name" value="ACRA/E-RELATED COMPONENT OF DRUG EFFLUX TRANSPORTER"/>
    <property type="match status" value="1"/>
</dbReference>
<evidence type="ECO:0000313" key="6">
    <source>
        <dbReference type="EMBL" id="BDL44364.1"/>
    </source>
</evidence>
<evidence type="ECO:0000256" key="2">
    <source>
        <dbReference type="SAM" id="Coils"/>
    </source>
</evidence>
<dbReference type="InterPro" id="IPR058624">
    <property type="entry name" value="MdtA-like_HH"/>
</dbReference>
<evidence type="ECO:0000259" key="3">
    <source>
        <dbReference type="Pfam" id="PF25876"/>
    </source>
</evidence>
<dbReference type="Gene3D" id="2.40.50.100">
    <property type="match status" value="1"/>
</dbReference>
<dbReference type="NCBIfam" id="TIGR01730">
    <property type="entry name" value="RND_mfp"/>
    <property type="match status" value="1"/>
</dbReference>
<dbReference type="EMBL" id="AP025943">
    <property type="protein sequence ID" value="BDL44364.1"/>
    <property type="molecule type" value="Genomic_DNA"/>
</dbReference>
<feature type="domain" description="Multidrug resistance protein MdtA-like beta-barrel" evidence="5">
    <location>
        <begin position="213"/>
        <end position="296"/>
    </location>
</feature>
<organism evidence="6 7">
    <name type="scientific">Akkermansia biwaensis</name>
    <dbReference type="NCBI Taxonomy" id="2946555"/>
    <lineage>
        <taxon>Bacteria</taxon>
        <taxon>Pseudomonadati</taxon>
        <taxon>Verrucomicrobiota</taxon>
        <taxon>Verrucomicrobiia</taxon>
        <taxon>Verrucomicrobiales</taxon>
        <taxon>Akkermansiaceae</taxon>
        <taxon>Akkermansia</taxon>
    </lineage>
</organism>
<dbReference type="InterPro" id="IPR058625">
    <property type="entry name" value="MdtA-like_BSH"/>
</dbReference>
<dbReference type="RefSeq" id="WP_215434769.1">
    <property type="nucleotide sequence ID" value="NZ_AP025943.1"/>
</dbReference>
<protein>
    <submittedName>
        <fullName evidence="6">MexE family multidrug efflux RND transporter periplasmic adaptor subunit</fullName>
    </submittedName>
</protein>
<proteinExistence type="inferred from homology"/>
<evidence type="ECO:0000259" key="5">
    <source>
        <dbReference type="Pfam" id="PF25944"/>
    </source>
</evidence>
<comment type="similarity">
    <text evidence="1">Belongs to the membrane fusion protein (MFP) (TC 8.A.1) family.</text>
</comment>
<gene>
    <name evidence="6" type="ORF">Abiwalacus_19380</name>
</gene>
<dbReference type="SUPFAM" id="SSF111369">
    <property type="entry name" value="HlyD-like secretion proteins"/>
    <property type="match status" value="1"/>
</dbReference>
<accession>A0ABM7ZI59</accession>
<dbReference type="PROSITE" id="PS51257">
    <property type="entry name" value="PROKAR_LIPOPROTEIN"/>
    <property type="match status" value="1"/>
</dbReference>
<dbReference type="Gene3D" id="1.10.287.470">
    <property type="entry name" value="Helix hairpin bin"/>
    <property type="match status" value="1"/>
</dbReference>
<dbReference type="Proteomes" id="UP001062263">
    <property type="component" value="Chromosome"/>
</dbReference>
<dbReference type="InterPro" id="IPR058626">
    <property type="entry name" value="MdtA-like_b-barrel"/>
</dbReference>
<reference evidence="6" key="1">
    <citation type="submission" date="2022-06" db="EMBL/GenBank/DDBJ databases">
        <title>Akkermansia biwalacus sp. nov., an anaerobic mucin-degrading bacterium isolated from human intestine.</title>
        <authorList>
            <person name="Kobayashi Y."/>
            <person name="Inoue S."/>
            <person name="Kawahara T."/>
            <person name="Kohda N."/>
        </authorList>
    </citation>
    <scope>NUCLEOTIDE SEQUENCE</scope>
    <source>
        <strain evidence="6">WON2089</strain>
    </source>
</reference>